<protein>
    <submittedName>
        <fullName evidence="1">Uncharacterized protein</fullName>
    </submittedName>
</protein>
<dbReference type="EMBL" id="BMAT01009225">
    <property type="protein sequence ID" value="GFS02094.1"/>
    <property type="molecule type" value="Genomic_DNA"/>
</dbReference>
<name>A0AAV4HYZ5_9GAST</name>
<comment type="caution">
    <text evidence="1">The sequence shown here is derived from an EMBL/GenBank/DDBJ whole genome shotgun (WGS) entry which is preliminary data.</text>
</comment>
<reference evidence="1 2" key="1">
    <citation type="journal article" date="2021" name="Elife">
        <title>Chloroplast acquisition without the gene transfer in kleptoplastic sea slugs, Plakobranchus ocellatus.</title>
        <authorList>
            <person name="Maeda T."/>
            <person name="Takahashi S."/>
            <person name="Yoshida T."/>
            <person name="Shimamura S."/>
            <person name="Takaki Y."/>
            <person name="Nagai Y."/>
            <person name="Toyoda A."/>
            <person name="Suzuki Y."/>
            <person name="Arimoto A."/>
            <person name="Ishii H."/>
            <person name="Satoh N."/>
            <person name="Nishiyama T."/>
            <person name="Hasebe M."/>
            <person name="Maruyama T."/>
            <person name="Minagawa J."/>
            <person name="Obokata J."/>
            <person name="Shigenobu S."/>
        </authorList>
    </citation>
    <scope>NUCLEOTIDE SEQUENCE [LARGE SCALE GENOMIC DNA]</scope>
</reference>
<organism evidence="1 2">
    <name type="scientific">Elysia marginata</name>
    <dbReference type="NCBI Taxonomy" id="1093978"/>
    <lineage>
        <taxon>Eukaryota</taxon>
        <taxon>Metazoa</taxon>
        <taxon>Spiralia</taxon>
        <taxon>Lophotrochozoa</taxon>
        <taxon>Mollusca</taxon>
        <taxon>Gastropoda</taxon>
        <taxon>Heterobranchia</taxon>
        <taxon>Euthyneura</taxon>
        <taxon>Panpulmonata</taxon>
        <taxon>Sacoglossa</taxon>
        <taxon>Placobranchoidea</taxon>
        <taxon>Plakobranchidae</taxon>
        <taxon>Elysia</taxon>
    </lineage>
</organism>
<accession>A0AAV4HYZ5</accession>
<keyword evidence="2" id="KW-1185">Reference proteome</keyword>
<sequence length="109" mass="12624">MRYKEKTYATVINHKLIEAFADSRFEAFSKLRSCKWTREHVDVFANEMRRMARESGLTGEGLEKVVNLTFVKGFPDHISLELQQIQGIELMKLNEILGKARVLANKPVR</sequence>
<dbReference type="Proteomes" id="UP000762676">
    <property type="component" value="Unassembled WGS sequence"/>
</dbReference>
<dbReference type="AlphaFoldDB" id="A0AAV4HYZ5"/>
<proteinExistence type="predicted"/>
<gene>
    <name evidence="1" type="ORF">ElyMa_004598300</name>
</gene>
<evidence type="ECO:0000313" key="2">
    <source>
        <dbReference type="Proteomes" id="UP000762676"/>
    </source>
</evidence>
<evidence type="ECO:0000313" key="1">
    <source>
        <dbReference type="EMBL" id="GFS02094.1"/>
    </source>
</evidence>